<proteinExistence type="predicted"/>
<sequence>MLVVALAGSWRVAALVSTEPLLTPSECSAVKRWAVQRMHAPRRDVVDIHAAQLRELVGHRALFRLRHFGDEKLPADARVARRDFAARVSRHARDAHMELPRDARAQYTLNVALTDDDDVRGGRLLAADSSGSIARVERRAGDATVCTGDARCMLRAVAGEGEGEGGEGEGEGENGACYLLMLDFFGPVPDDVPGASRGSRRFSRAARHAWSQLRRTVRFLDAHE</sequence>
<dbReference type="Proteomes" id="UP000751190">
    <property type="component" value="Unassembled WGS sequence"/>
</dbReference>
<protein>
    <recommendedName>
        <fullName evidence="4">START domain-containing protein</fullName>
    </recommendedName>
</protein>
<organism evidence="2 3">
    <name type="scientific">Diacronema lutheri</name>
    <name type="common">Unicellular marine alga</name>
    <name type="synonym">Monochrysis lutheri</name>
    <dbReference type="NCBI Taxonomy" id="2081491"/>
    <lineage>
        <taxon>Eukaryota</taxon>
        <taxon>Haptista</taxon>
        <taxon>Haptophyta</taxon>
        <taxon>Pavlovophyceae</taxon>
        <taxon>Pavlovales</taxon>
        <taxon>Pavlovaceae</taxon>
        <taxon>Diacronema</taxon>
    </lineage>
</organism>
<name>A0A8J5X8P4_DIALT</name>
<reference evidence="2" key="1">
    <citation type="submission" date="2021-05" db="EMBL/GenBank/DDBJ databases">
        <title>The genome of the haptophyte Pavlova lutheri (Diacronema luteri, Pavlovales) - a model for lipid biosynthesis in eukaryotic algae.</title>
        <authorList>
            <person name="Hulatt C.J."/>
            <person name="Posewitz M.C."/>
        </authorList>
    </citation>
    <scope>NUCLEOTIDE SEQUENCE</scope>
    <source>
        <strain evidence="2">NIVA-4/92</strain>
    </source>
</reference>
<feature type="signal peptide" evidence="1">
    <location>
        <begin position="1"/>
        <end position="18"/>
    </location>
</feature>
<dbReference type="EMBL" id="JAGTXO010000030">
    <property type="protein sequence ID" value="KAG8460846.1"/>
    <property type="molecule type" value="Genomic_DNA"/>
</dbReference>
<keyword evidence="3" id="KW-1185">Reference proteome</keyword>
<dbReference type="AlphaFoldDB" id="A0A8J5X8P4"/>
<gene>
    <name evidence="2" type="ORF">KFE25_010901</name>
</gene>
<dbReference type="OrthoDB" id="69177at2759"/>
<evidence type="ECO:0000256" key="1">
    <source>
        <dbReference type="SAM" id="SignalP"/>
    </source>
</evidence>
<comment type="caution">
    <text evidence="2">The sequence shown here is derived from an EMBL/GenBank/DDBJ whole genome shotgun (WGS) entry which is preliminary data.</text>
</comment>
<evidence type="ECO:0000313" key="2">
    <source>
        <dbReference type="EMBL" id="KAG8460846.1"/>
    </source>
</evidence>
<evidence type="ECO:0008006" key="4">
    <source>
        <dbReference type="Google" id="ProtNLM"/>
    </source>
</evidence>
<accession>A0A8J5X8P4</accession>
<feature type="chain" id="PRO_5035305091" description="START domain-containing protein" evidence="1">
    <location>
        <begin position="19"/>
        <end position="224"/>
    </location>
</feature>
<evidence type="ECO:0000313" key="3">
    <source>
        <dbReference type="Proteomes" id="UP000751190"/>
    </source>
</evidence>
<keyword evidence="1" id="KW-0732">Signal</keyword>